<dbReference type="SUPFAM" id="SSF53790">
    <property type="entry name" value="Tetrapyrrole methylase"/>
    <property type="match status" value="1"/>
</dbReference>
<dbReference type="PANTHER" id="PTHR46111">
    <property type="entry name" value="RIBOSOMAL RNA SMALL SUBUNIT METHYLTRANSFERASE I"/>
    <property type="match status" value="1"/>
</dbReference>
<proteinExistence type="inferred from homology"/>
<comment type="catalytic activity">
    <reaction evidence="6">
        <text>cytidine(1402) in 16S rRNA + S-adenosyl-L-methionine = 2'-O-methylcytidine(1402) in 16S rRNA + S-adenosyl-L-homocysteine + H(+)</text>
        <dbReference type="Rhea" id="RHEA:42924"/>
        <dbReference type="Rhea" id="RHEA-COMP:10285"/>
        <dbReference type="Rhea" id="RHEA-COMP:10286"/>
        <dbReference type="ChEBI" id="CHEBI:15378"/>
        <dbReference type="ChEBI" id="CHEBI:57856"/>
        <dbReference type="ChEBI" id="CHEBI:59789"/>
        <dbReference type="ChEBI" id="CHEBI:74495"/>
        <dbReference type="ChEBI" id="CHEBI:82748"/>
        <dbReference type="EC" id="2.1.1.198"/>
    </reaction>
</comment>
<dbReference type="PIRSF" id="PIRSF005917">
    <property type="entry name" value="MTase_YraL"/>
    <property type="match status" value="1"/>
</dbReference>
<dbReference type="FunFam" id="3.30.950.10:FF:000002">
    <property type="entry name" value="Ribosomal RNA small subunit methyltransferase I"/>
    <property type="match status" value="1"/>
</dbReference>
<dbReference type="EMBL" id="VULX01000015">
    <property type="protein sequence ID" value="MSR91791.1"/>
    <property type="molecule type" value="Genomic_DNA"/>
</dbReference>
<dbReference type="GO" id="GO:0005737">
    <property type="term" value="C:cytoplasm"/>
    <property type="evidence" value="ECO:0007669"/>
    <property type="project" value="UniProtKB-SubCell"/>
</dbReference>
<sequence length="280" mass="31880">MMGKLYIVPTPIGNLKDMTLRGLEVLKEADFVAAEDTRQTLKLLNHFGIKKSLISYHQHNENGKSQDLIDLLEQGKNIALVSDAGTPGISDPGCVVIRECIKKNLNFEVLPGATAITTAVVNSGLDTTGFTFKGFLPRENKDRTAVIEKLKNSQETLIFYEAPHRLLNTLQFLLDNLGNRRMATCRELTKIHEEIYRNNIKDVIEYFKDKNPRGEFVLVVEGKTDEEIEMEQRSSWENMSIAEHIRKYINEGLSKKEAVKKVAKDRNMQKSEVYKHSIEL</sequence>
<organism evidence="8 9">
    <name type="scientific">Inconstantimicrobium porci</name>
    <dbReference type="NCBI Taxonomy" id="2652291"/>
    <lineage>
        <taxon>Bacteria</taxon>
        <taxon>Bacillati</taxon>
        <taxon>Bacillota</taxon>
        <taxon>Clostridia</taxon>
        <taxon>Eubacteriales</taxon>
        <taxon>Clostridiaceae</taxon>
        <taxon>Inconstantimicrobium</taxon>
    </lineage>
</organism>
<dbReference type="RefSeq" id="WP_154531688.1">
    <property type="nucleotide sequence ID" value="NZ_VULX01000015.1"/>
</dbReference>
<evidence type="ECO:0000256" key="6">
    <source>
        <dbReference type="HAMAP-Rule" id="MF_01877"/>
    </source>
</evidence>
<dbReference type="InterPro" id="IPR014777">
    <property type="entry name" value="4pyrrole_Mease_sub1"/>
</dbReference>
<keyword evidence="4 6" id="KW-0808">Transferase</keyword>
<dbReference type="AlphaFoldDB" id="A0A7X2MZ58"/>
<feature type="domain" description="Tetrapyrrole methylase" evidence="7">
    <location>
        <begin position="4"/>
        <end position="203"/>
    </location>
</feature>
<keyword evidence="1 6" id="KW-0963">Cytoplasm</keyword>
<comment type="subcellular location">
    <subcellularLocation>
        <location evidence="6">Cytoplasm</location>
    </subcellularLocation>
</comment>
<dbReference type="CDD" id="cd11648">
    <property type="entry name" value="RsmI"/>
    <property type="match status" value="1"/>
</dbReference>
<protein>
    <recommendedName>
        <fullName evidence="6">Ribosomal RNA small subunit methyltransferase I</fullName>
        <ecNumber evidence="6">2.1.1.198</ecNumber>
    </recommendedName>
    <alternativeName>
        <fullName evidence="6">16S rRNA 2'-O-ribose C1402 methyltransferase</fullName>
    </alternativeName>
    <alternativeName>
        <fullName evidence="6">rRNA (cytidine-2'-O-)-methyltransferase RsmI</fullName>
    </alternativeName>
</protein>
<dbReference type="FunFam" id="3.40.1010.10:FF:000002">
    <property type="entry name" value="Ribosomal RNA small subunit methyltransferase I"/>
    <property type="match status" value="1"/>
</dbReference>
<dbReference type="PROSITE" id="PS01296">
    <property type="entry name" value="RSMI"/>
    <property type="match status" value="1"/>
</dbReference>
<dbReference type="PANTHER" id="PTHR46111:SF1">
    <property type="entry name" value="RIBOSOMAL RNA SMALL SUBUNIT METHYLTRANSFERASE I"/>
    <property type="match status" value="1"/>
</dbReference>
<keyword evidence="3 6" id="KW-0489">Methyltransferase</keyword>
<evidence type="ECO:0000313" key="8">
    <source>
        <dbReference type="EMBL" id="MSR91791.1"/>
    </source>
</evidence>
<evidence type="ECO:0000256" key="4">
    <source>
        <dbReference type="ARBA" id="ARBA00022679"/>
    </source>
</evidence>
<dbReference type="Gene3D" id="3.30.950.10">
    <property type="entry name" value="Methyltransferase, Cobalt-precorrin-4 Transmethylase, Domain 2"/>
    <property type="match status" value="1"/>
</dbReference>
<dbReference type="InterPro" id="IPR000878">
    <property type="entry name" value="4pyrrol_Mease"/>
</dbReference>
<evidence type="ECO:0000313" key="9">
    <source>
        <dbReference type="Proteomes" id="UP000460287"/>
    </source>
</evidence>
<accession>A0A7X2MZ58</accession>
<dbReference type="InterPro" id="IPR008189">
    <property type="entry name" value="rRNA_ssu_MeTfrase_I"/>
</dbReference>
<keyword evidence="5 6" id="KW-0949">S-adenosyl-L-methionine</keyword>
<dbReference type="InterPro" id="IPR014776">
    <property type="entry name" value="4pyrrole_Mease_sub2"/>
</dbReference>
<reference evidence="8 9" key="1">
    <citation type="submission" date="2019-08" db="EMBL/GenBank/DDBJ databases">
        <title>In-depth cultivation of the pig gut microbiome towards novel bacterial diversity and tailored functional studies.</title>
        <authorList>
            <person name="Wylensek D."/>
            <person name="Hitch T.C.A."/>
            <person name="Clavel T."/>
        </authorList>
    </citation>
    <scope>NUCLEOTIDE SEQUENCE [LARGE SCALE GENOMIC DNA]</scope>
    <source>
        <strain evidence="8 9">WCA-383-APC-5B</strain>
    </source>
</reference>
<evidence type="ECO:0000256" key="3">
    <source>
        <dbReference type="ARBA" id="ARBA00022603"/>
    </source>
</evidence>
<gene>
    <name evidence="6 8" type="primary">rsmI</name>
    <name evidence="8" type="ORF">FYJ33_10345</name>
</gene>
<evidence type="ECO:0000259" key="7">
    <source>
        <dbReference type="Pfam" id="PF00590"/>
    </source>
</evidence>
<dbReference type="GO" id="GO:0070677">
    <property type="term" value="F:rRNA (cytosine-2'-O-)-methyltransferase activity"/>
    <property type="evidence" value="ECO:0007669"/>
    <property type="project" value="UniProtKB-UniRule"/>
</dbReference>
<comment type="similarity">
    <text evidence="6">Belongs to the methyltransferase superfamily. RsmI family.</text>
</comment>
<dbReference type="HAMAP" id="MF_01877">
    <property type="entry name" value="16SrRNA_methyltr_I"/>
    <property type="match status" value="1"/>
</dbReference>
<dbReference type="EC" id="2.1.1.198" evidence="6"/>
<dbReference type="Proteomes" id="UP000460287">
    <property type="component" value="Unassembled WGS sequence"/>
</dbReference>
<dbReference type="InterPro" id="IPR035996">
    <property type="entry name" value="4pyrrol_Methylase_sf"/>
</dbReference>
<evidence type="ECO:0000256" key="2">
    <source>
        <dbReference type="ARBA" id="ARBA00022552"/>
    </source>
</evidence>
<evidence type="ECO:0000256" key="5">
    <source>
        <dbReference type="ARBA" id="ARBA00022691"/>
    </source>
</evidence>
<evidence type="ECO:0000256" key="1">
    <source>
        <dbReference type="ARBA" id="ARBA00022490"/>
    </source>
</evidence>
<dbReference type="Pfam" id="PF00590">
    <property type="entry name" value="TP_methylase"/>
    <property type="match status" value="1"/>
</dbReference>
<dbReference type="Gene3D" id="3.40.1010.10">
    <property type="entry name" value="Cobalt-precorrin-4 Transmethylase, Domain 1"/>
    <property type="match status" value="1"/>
</dbReference>
<dbReference type="InterPro" id="IPR018063">
    <property type="entry name" value="SAM_MeTrfase_RsmI_CS"/>
</dbReference>
<comment type="function">
    <text evidence="6">Catalyzes the 2'-O-methylation of the ribose of cytidine 1402 (C1402) in 16S rRNA.</text>
</comment>
<keyword evidence="9" id="KW-1185">Reference proteome</keyword>
<dbReference type="NCBIfam" id="TIGR00096">
    <property type="entry name" value="16S rRNA (cytidine(1402)-2'-O)-methyltransferase"/>
    <property type="match status" value="1"/>
</dbReference>
<keyword evidence="2 6" id="KW-0698">rRNA processing</keyword>
<name>A0A7X2MZ58_9CLOT</name>
<comment type="caution">
    <text evidence="8">The sequence shown here is derived from an EMBL/GenBank/DDBJ whole genome shotgun (WGS) entry which is preliminary data.</text>
</comment>